<protein>
    <submittedName>
        <fullName evidence="1">Uncharacterized protein</fullName>
    </submittedName>
</protein>
<evidence type="ECO:0000313" key="2">
    <source>
        <dbReference type="Proteomes" id="UP000216311"/>
    </source>
</evidence>
<gene>
    <name evidence="1" type="ORF">CGZ93_03625</name>
</gene>
<dbReference type="EMBL" id="NMVQ01000003">
    <property type="protein sequence ID" value="OYO24489.1"/>
    <property type="molecule type" value="Genomic_DNA"/>
</dbReference>
<comment type="caution">
    <text evidence="1">The sequence shown here is derived from an EMBL/GenBank/DDBJ whole genome shotgun (WGS) entry which is preliminary data.</text>
</comment>
<dbReference type="RefSeq" id="WP_094362797.1">
    <property type="nucleotide sequence ID" value="NZ_NMVQ01000003.1"/>
</dbReference>
<dbReference type="PANTHER" id="PTHR11070:SF45">
    <property type="entry name" value="DNA 3'-5' HELICASE"/>
    <property type="match status" value="1"/>
</dbReference>
<dbReference type="SUPFAM" id="SSF52540">
    <property type="entry name" value="P-loop containing nucleoside triphosphate hydrolases"/>
    <property type="match status" value="1"/>
</dbReference>
<dbReference type="GO" id="GO:0003677">
    <property type="term" value="F:DNA binding"/>
    <property type="evidence" value="ECO:0007669"/>
    <property type="project" value="InterPro"/>
</dbReference>
<dbReference type="GO" id="GO:0000725">
    <property type="term" value="P:recombinational repair"/>
    <property type="evidence" value="ECO:0007669"/>
    <property type="project" value="TreeGrafter"/>
</dbReference>
<name>A0A255HA05_9ACTN</name>
<dbReference type="Proteomes" id="UP000216311">
    <property type="component" value="Unassembled WGS sequence"/>
</dbReference>
<dbReference type="InterPro" id="IPR027417">
    <property type="entry name" value="P-loop_NTPase"/>
</dbReference>
<dbReference type="GO" id="GO:0005524">
    <property type="term" value="F:ATP binding"/>
    <property type="evidence" value="ECO:0007669"/>
    <property type="project" value="InterPro"/>
</dbReference>
<evidence type="ECO:0000313" key="1">
    <source>
        <dbReference type="EMBL" id="OYO24489.1"/>
    </source>
</evidence>
<dbReference type="Gene3D" id="3.40.50.300">
    <property type="entry name" value="P-loop containing nucleotide triphosphate hydrolases"/>
    <property type="match status" value="1"/>
</dbReference>
<dbReference type="GO" id="GO:0043138">
    <property type="term" value="F:3'-5' DNA helicase activity"/>
    <property type="evidence" value="ECO:0007669"/>
    <property type="project" value="TreeGrafter"/>
</dbReference>
<dbReference type="PANTHER" id="PTHR11070">
    <property type="entry name" value="UVRD / RECB / PCRA DNA HELICASE FAMILY MEMBER"/>
    <property type="match status" value="1"/>
</dbReference>
<dbReference type="AlphaFoldDB" id="A0A255HA05"/>
<reference evidence="1 2" key="1">
    <citation type="submission" date="2017-07" db="EMBL/GenBank/DDBJ databases">
        <title>Draft whole genome sequences of clinical Proprionibacteriaceae strains.</title>
        <authorList>
            <person name="Bernier A.-M."/>
            <person name="Bernard K."/>
            <person name="Domingo M.-C."/>
        </authorList>
    </citation>
    <scope>NUCLEOTIDE SEQUENCE [LARGE SCALE GENOMIC DNA]</scope>
    <source>
        <strain evidence="1 2">NML 130396</strain>
    </source>
</reference>
<accession>A0A255HA05</accession>
<proteinExistence type="predicted"/>
<dbReference type="InterPro" id="IPR000212">
    <property type="entry name" value="DNA_helicase_UvrD/REP"/>
</dbReference>
<sequence length="480" mass="52259">MRTDRTTGLPCLFPAPTLVRAELSESLCIQGAPGTGKTAVGLHRAAYLLYSFRNQLSRSGVLVVGPNDSFLGYIGDVLPALGEIDARSETLETLLGKETGHPVRADDPAEVAVLKGDPRLAEVLRRAVWQHLREPTETLVVPRGAHQWRVPAYRIAEAMAELRQRGVRYESGRELLAQKLAHLVLLRMEAAGDSPDDRVQGAVARSRPVKEYCGRIWPALRADQLVLRLLTDPSLRAAAAEGVLSEDEQSLLRLGKSARTPKAARFSLADLALIDEAGDLLRRTGSLGHVILDEAQDLSPMQLRVVGRRMTTGSVTLLGDLAQATTPWASRSWPEALAHLGKPETAVSELVAGFRVPGSVIDFAARLLPVIAPGLTPPHSVRRARGELVLREVAPLDGLVAAVRELNAREGTIGVILPDALVADARKMLGGPVFGISCWGPTTASPPTSSWRRPVWRRGWSLIAWSCWSRQRWWPARRIG</sequence>
<keyword evidence="2" id="KW-1185">Reference proteome</keyword>
<dbReference type="GO" id="GO:0005829">
    <property type="term" value="C:cytosol"/>
    <property type="evidence" value="ECO:0007669"/>
    <property type="project" value="TreeGrafter"/>
</dbReference>
<organism evidence="1 2">
    <name type="scientific">Enemella dayhoffiae</name>
    <dbReference type="NCBI Taxonomy" id="2016507"/>
    <lineage>
        <taxon>Bacteria</taxon>
        <taxon>Bacillati</taxon>
        <taxon>Actinomycetota</taxon>
        <taxon>Actinomycetes</taxon>
        <taxon>Propionibacteriales</taxon>
        <taxon>Propionibacteriaceae</taxon>
        <taxon>Enemella</taxon>
    </lineage>
</organism>